<proteinExistence type="predicted"/>
<dbReference type="Proteomes" id="UP000019132">
    <property type="component" value="Unassembled WGS sequence"/>
</dbReference>
<organism evidence="2 3">
    <name type="scientific">Globisporangium ultimum (strain ATCC 200006 / CBS 805.95 / DAOM BR144)</name>
    <name type="common">Pythium ultimum</name>
    <dbReference type="NCBI Taxonomy" id="431595"/>
    <lineage>
        <taxon>Eukaryota</taxon>
        <taxon>Sar</taxon>
        <taxon>Stramenopiles</taxon>
        <taxon>Oomycota</taxon>
        <taxon>Peronosporomycetes</taxon>
        <taxon>Pythiales</taxon>
        <taxon>Pythiaceae</taxon>
        <taxon>Globisporangium</taxon>
    </lineage>
</organism>
<keyword evidence="1" id="KW-0472">Membrane</keyword>
<sequence length="111" mass="12710">MYACEDVAGSGPDQVRSALEHAFCLPMMLVMNFTLLMYFEAVYRSVKRKKDCAFDSFASLVGFSYQAECVLRHMNDISEVSLMLAFLMQISIITNDARKLSSLRSLRYLMR</sequence>
<keyword evidence="3" id="KW-1185">Reference proteome</keyword>
<evidence type="ECO:0000313" key="3">
    <source>
        <dbReference type="Proteomes" id="UP000019132"/>
    </source>
</evidence>
<name>K3WY49_GLOUD</name>
<protein>
    <submittedName>
        <fullName evidence="2">Uncharacterized protein</fullName>
    </submittedName>
</protein>
<dbReference type="EnsemblProtists" id="PYU1_T009897">
    <property type="protein sequence ID" value="PYU1_T009897"/>
    <property type="gene ID" value="PYU1_G009879"/>
</dbReference>
<evidence type="ECO:0000256" key="1">
    <source>
        <dbReference type="SAM" id="Phobius"/>
    </source>
</evidence>
<evidence type="ECO:0000313" key="2">
    <source>
        <dbReference type="EnsemblProtists" id="PYU1_T009897"/>
    </source>
</evidence>
<dbReference type="AlphaFoldDB" id="K3WY49"/>
<keyword evidence="1" id="KW-1133">Transmembrane helix</keyword>
<reference evidence="3" key="2">
    <citation type="submission" date="2010-04" db="EMBL/GenBank/DDBJ databases">
        <authorList>
            <person name="Buell R."/>
            <person name="Hamilton J."/>
            <person name="Hostetler J."/>
        </authorList>
    </citation>
    <scope>NUCLEOTIDE SEQUENCE [LARGE SCALE GENOMIC DNA]</scope>
    <source>
        <strain evidence="3">DAOM:BR144</strain>
    </source>
</reference>
<keyword evidence="1" id="KW-0812">Transmembrane</keyword>
<reference evidence="3" key="1">
    <citation type="journal article" date="2010" name="Genome Biol.">
        <title>Genome sequence of the necrotrophic plant pathogen Pythium ultimum reveals original pathogenicity mechanisms and effector repertoire.</title>
        <authorList>
            <person name="Levesque C.A."/>
            <person name="Brouwer H."/>
            <person name="Cano L."/>
            <person name="Hamilton J.P."/>
            <person name="Holt C."/>
            <person name="Huitema E."/>
            <person name="Raffaele S."/>
            <person name="Robideau G.P."/>
            <person name="Thines M."/>
            <person name="Win J."/>
            <person name="Zerillo M.M."/>
            <person name="Beakes G.W."/>
            <person name="Boore J.L."/>
            <person name="Busam D."/>
            <person name="Dumas B."/>
            <person name="Ferriera S."/>
            <person name="Fuerstenberg S.I."/>
            <person name="Gachon C.M."/>
            <person name="Gaulin E."/>
            <person name="Govers F."/>
            <person name="Grenville-Briggs L."/>
            <person name="Horner N."/>
            <person name="Hostetler J."/>
            <person name="Jiang R.H."/>
            <person name="Johnson J."/>
            <person name="Krajaejun T."/>
            <person name="Lin H."/>
            <person name="Meijer H.J."/>
            <person name="Moore B."/>
            <person name="Morris P."/>
            <person name="Phuntmart V."/>
            <person name="Puiu D."/>
            <person name="Shetty J."/>
            <person name="Stajich J.E."/>
            <person name="Tripathy S."/>
            <person name="Wawra S."/>
            <person name="van West P."/>
            <person name="Whitty B.R."/>
            <person name="Coutinho P.M."/>
            <person name="Henrissat B."/>
            <person name="Martin F."/>
            <person name="Thomas P.D."/>
            <person name="Tyler B.M."/>
            <person name="De Vries R.P."/>
            <person name="Kamoun S."/>
            <person name="Yandell M."/>
            <person name="Tisserat N."/>
            <person name="Buell C.R."/>
        </authorList>
    </citation>
    <scope>NUCLEOTIDE SEQUENCE</scope>
    <source>
        <strain evidence="3">DAOM:BR144</strain>
    </source>
</reference>
<dbReference type="eggNOG" id="ENOG502T412">
    <property type="taxonomic scope" value="Eukaryota"/>
</dbReference>
<accession>K3WY49</accession>
<dbReference type="InParanoid" id="K3WY49"/>
<dbReference type="EMBL" id="GL376624">
    <property type="status" value="NOT_ANNOTATED_CDS"/>
    <property type="molecule type" value="Genomic_DNA"/>
</dbReference>
<dbReference type="VEuPathDB" id="FungiDB:PYU1_G009879"/>
<dbReference type="HOGENOM" id="CLU_2163459_0_0_1"/>
<feature type="transmembrane region" description="Helical" evidence="1">
    <location>
        <begin position="18"/>
        <end position="39"/>
    </location>
</feature>
<reference evidence="2" key="3">
    <citation type="submission" date="2015-02" db="UniProtKB">
        <authorList>
            <consortium name="EnsemblProtists"/>
        </authorList>
    </citation>
    <scope>IDENTIFICATION</scope>
    <source>
        <strain evidence="2">DAOM BR144</strain>
    </source>
</reference>